<keyword evidence="3" id="KW-1185">Reference proteome</keyword>
<organism evidence="2 3">
    <name type="scientific">Coprinellus micaceus</name>
    <name type="common">Glistening ink-cap mushroom</name>
    <name type="synonym">Coprinus micaceus</name>
    <dbReference type="NCBI Taxonomy" id="71717"/>
    <lineage>
        <taxon>Eukaryota</taxon>
        <taxon>Fungi</taxon>
        <taxon>Dikarya</taxon>
        <taxon>Basidiomycota</taxon>
        <taxon>Agaricomycotina</taxon>
        <taxon>Agaricomycetes</taxon>
        <taxon>Agaricomycetidae</taxon>
        <taxon>Agaricales</taxon>
        <taxon>Agaricineae</taxon>
        <taxon>Psathyrellaceae</taxon>
        <taxon>Coprinellus</taxon>
    </lineage>
</organism>
<dbReference type="STRING" id="71717.A0A4Y7TEB0"/>
<evidence type="ECO:0000313" key="3">
    <source>
        <dbReference type="Proteomes" id="UP000298030"/>
    </source>
</evidence>
<proteinExistence type="predicted"/>
<dbReference type="Proteomes" id="UP000298030">
    <property type="component" value="Unassembled WGS sequence"/>
</dbReference>
<evidence type="ECO:0008006" key="4">
    <source>
        <dbReference type="Google" id="ProtNLM"/>
    </source>
</evidence>
<dbReference type="PANTHER" id="PTHR45735">
    <property type="entry name" value="CLEAVAGE STIMULATION FACTOR SUBUNIT 2"/>
    <property type="match status" value="1"/>
</dbReference>
<dbReference type="OrthoDB" id="272703at2759"/>
<feature type="compositionally biased region" description="Pro residues" evidence="1">
    <location>
        <begin position="129"/>
        <end position="151"/>
    </location>
</feature>
<evidence type="ECO:0000313" key="2">
    <source>
        <dbReference type="EMBL" id="TEB32517.1"/>
    </source>
</evidence>
<feature type="compositionally biased region" description="Low complexity" evidence="1">
    <location>
        <begin position="94"/>
        <end position="106"/>
    </location>
</feature>
<dbReference type="InterPro" id="IPR038192">
    <property type="entry name" value="CSTF_C_sf"/>
</dbReference>
<dbReference type="PANTHER" id="PTHR45735:SF2">
    <property type="entry name" value="CLEAVAGE STIMULATION FACTOR SUBUNIT 2"/>
    <property type="match status" value="1"/>
</dbReference>
<feature type="compositionally biased region" description="Pro residues" evidence="1">
    <location>
        <begin position="71"/>
        <end position="93"/>
    </location>
</feature>
<feature type="compositionally biased region" description="Pro residues" evidence="1">
    <location>
        <begin position="175"/>
        <end position="200"/>
    </location>
</feature>
<name>A0A4Y7TEB0_COPMI</name>
<dbReference type="GO" id="GO:0003729">
    <property type="term" value="F:mRNA binding"/>
    <property type="evidence" value="ECO:0007669"/>
    <property type="project" value="TreeGrafter"/>
</dbReference>
<feature type="region of interest" description="Disordered" evidence="1">
    <location>
        <begin position="64"/>
        <end position="200"/>
    </location>
</feature>
<sequence>MSADPNLATAQLLDLLLTLKSTTPTAAKGILNSQPAIAYALITLMVSMGAIKTDVFQKTLAASAAQGGAPKPQPAPTAVPPTMHMPPPMPPHMTPSHSHSSSSTPVPAIPPYLQQQNPYGGYRTGTPPHSTPTPPIGGPPPPGYGGYPPPNNGYGQQYPPGPPLPPSQYGGGYPPQGPPGYPAGPPPPQHHTPIPVPAPAPDLAATLAAIPEESRALVVRVVSMTPEQIHALPPNDRATYIQIRATLGIPTPGP</sequence>
<dbReference type="Gene3D" id="1.10.20.70">
    <property type="entry name" value="Transcription termination and cleavage factor, C-terminal domain"/>
    <property type="match status" value="1"/>
</dbReference>
<dbReference type="AlphaFoldDB" id="A0A4Y7TEB0"/>
<dbReference type="EMBL" id="QPFP01000015">
    <property type="protein sequence ID" value="TEB32517.1"/>
    <property type="molecule type" value="Genomic_DNA"/>
</dbReference>
<comment type="caution">
    <text evidence="2">The sequence shown here is derived from an EMBL/GenBank/DDBJ whole genome shotgun (WGS) entry which is preliminary data.</text>
</comment>
<dbReference type="GO" id="GO:0005847">
    <property type="term" value="C:mRNA cleavage and polyadenylation specificity factor complex"/>
    <property type="evidence" value="ECO:0007669"/>
    <property type="project" value="TreeGrafter"/>
</dbReference>
<gene>
    <name evidence="2" type="ORF">FA13DRAFT_1813416</name>
</gene>
<accession>A0A4Y7TEB0</accession>
<protein>
    <recommendedName>
        <fullName evidence="4">Cleavage stimulation factor subunit 2 hinge domain-containing protein</fullName>
    </recommendedName>
</protein>
<reference evidence="2 3" key="1">
    <citation type="journal article" date="2019" name="Nat. Ecol. Evol.">
        <title>Megaphylogeny resolves global patterns of mushroom evolution.</title>
        <authorList>
            <person name="Varga T."/>
            <person name="Krizsan K."/>
            <person name="Foldi C."/>
            <person name="Dima B."/>
            <person name="Sanchez-Garcia M."/>
            <person name="Sanchez-Ramirez S."/>
            <person name="Szollosi G.J."/>
            <person name="Szarkandi J.G."/>
            <person name="Papp V."/>
            <person name="Albert L."/>
            <person name="Andreopoulos W."/>
            <person name="Angelini C."/>
            <person name="Antonin V."/>
            <person name="Barry K.W."/>
            <person name="Bougher N.L."/>
            <person name="Buchanan P."/>
            <person name="Buyck B."/>
            <person name="Bense V."/>
            <person name="Catcheside P."/>
            <person name="Chovatia M."/>
            <person name="Cooper J."/>
            <person name="Damon W."/>
            <person name="Desjardin D."/>
            <person name="Finy P."/>
            <person name="Geml J."/>
            <person name="Haridas S."/>
            <person name="Hughes K."/>
            <person name="Justo A."/>
            <person name="Karasinski D."/>
            <person name="Kautmanova I."/>
            <person name="Kiss B."/>
            <person name="Kocsube S."/>
            <person name="Kotiranta H."/>
            <person name="LaButti K.M."/>
            <person name="Lechner B.E."/>
            <person name="Liimatainen K."/>
            <person name="Lipzen A."/>
            <person name="Lukacs Z."/>
            <person name="Mihaltcheva S."/>
            <person name="Morgado L.N."/>
            <person name="Niskanen T."/>
            <person name="Noordeloos M.E."/>
            <person name="Ohm R.A."/>
            <person name="Ortiz-Santana B."/>
            <person name="Ovrebo C."/>
            <person name="Racz N."/>
            <person name="Riley R."/>
            <person name="Savchenko A."/>
            <person name="Shiryaev A."/>
            <person name="Soop K."/>
            <person name="Spirin V."/>
            <person name="Szebenyi C."/>
            <person name="Tomsovsky M."/>
            <person name="Tulloss R.E."/>
            <person name="Uehling J."/>
            <person name="Grigoriev I.V."/>
            <person name="Vagvolgyi C."/>
            <person name="Papp T."/>
            <person name="Martin F.M."/>
            <person name="Miettinen O."/>
            <person name="Hibbett D.S."/>
            <person name="Nagy L.G."/>
        </authorList>
    </citation>
    <scope>NUCLEOTIDE SEQUENCE [LARGE SCALE GENOMIC DNA]</scope>
    <source>
        <strain evidence="2 3">FP101781</strain>
    </source>
</reference>
<evidence type="ECO:0000256" key="1">
    <source>
        <dbReference type="SAM" id="MobiDB-lite"/>
    </source>
</evidence>